<dbReference type="KEGG" id="pamo:BAR1_05150"/>
<evidence type="ECO:0008006" key="4">
    <source>
        <dbReference type="Google" id="ProtNLM"/>
    </source>
</evidence>
<dbReference type="OrthoDB" id="7874896at2"/>
<keyword evidence="3" id="KW-1185">Reference proteome</keyword>
<dbReference type="Proteomes" id="UP000261704">
    <property type="component" value="Chromosome"/>
</dbReference>
<evidence type="ECO:0000313" key="2">
    <source>
        <dbReference type="EMBL" id="AXX97370.1"/>
    </source>
</evidence>
<dbReference type="RefSeq" id="WP_118942027.1">
    <property type="nucleotide sequence ID" value="NZ_CP032125.1"/>
</dbReference>
<proteinExistence type="predicted"/>
<organism evidence="2 3">
    <name type="scientific">Profundibacter amoris</name>
    <dbReference type="NCBI Taxonomy" id="2171755"/>
    <lineage>
        <taxon>Bacteria</taxon>
        <taxon>Pseudomonadati</taxon>
        <taxon>Pseudomonadota</taxon>
        <taxon>Alphaproteobacteria</taxon>
        <taxon>Rhodobacterales</taxon>
        <taxon>Paracoccaceae</taxon>
        <taxon>Profundibacter</taxon>
    </lineage>
</organism>
<keyword evidence="1" id="KW-0732">Signal</keyword>
<protein>
    <recommendedName>
        <fullName evidence="4">Lipoprotein</fullName>
    </recommendedName>
</protein>
<reference evidence="2 3" key="1">
    <citation type="submission" date="2018-09" db="EMBL/GenBank/DDBJ databases">
        <title>Profundibacter amoris BAR1 gen. nov., sp. nov., a new member of the Roseobacter clade isolated at Lokis Castle Vent Field on the Arctic Mid-Oceanic Ridge.</title>
        <authorList>
            <person name="Le Moine Bauer S."/>
            <person name="Sjoeberg A.G."/>
            <person name="L'Haridon S."/>
            <person name="Stokke R."/>
            <person name="Roalkvam I."/>
            <person name="Steen I.H."/>
            <person name="Dahle H."/>
        </authorList>
    </citation>
    <scope>NUCLEOTIDE SEQUENCE [LARGE SCALE GENOMIC DNA]</scope>
    <source>
        <strain evidence="2 3">BAR1</strain>
    </source>
</reference>
<dbReference type="EMBL" id="CP032125">
    <property type="protein sequence ID" value="AXX97370.1"/>
    <property type="molecule type" value="Genomic_DNA"/>
</dbReference>
<sequence>MIQIGNISFVTKAVALCGMAFTAGCAPADESHVTQKQKDRFIAAMISAGCLVNSEEAAVKVEKQTGFSEEKLTAIVLELKETGEVVRESDSLKLINEGCP</sequence>
<accession>A0A347UEU2</accession>
<feature type="signal peptide" evidence="1">
    <location>
        <begin position="1"/>
        <end position="28"/>
    </location>
</feature>
<feature type="chain" id="PRO_5016732517" description="Lipoprotein" evidence="1">
    <location>
        <begin position="29"/>
        <end position="100"/>
    </location>
</feature>
<dbReference type="AlphaFoldDB" id="A0A347UEU2"/>
<evidence type="ECO:0000256" key="1">
    <source>
        <dbReference type="SAM" id="SignalP"/>
    </source>
</evidence>
<gene>
    <name evidence="2" type="ORF">BAR1_05150</name>
</gene>
<name>A0A347UEU2_9RHOB</name>
<evidence type="ECO:0000313" key="3">
    <source>
        <dbReference type="Proteomes" id="UP000261704"/>
    </source>
</evidence>